<accession>A6TMZ8</accession>
<dbReference type="RefSeq" id="WP_012062607.1">
    <property type="nucleotide sequence ID" value="NC_009633.1"/>
</dbReference>
<dbReference type="Pfam" id="PF00571">
    <property type="entry name" value="CBS"/>
    <property type="match status" value="2"/>
</dbReference>
<dbReference type="InterPro" id="IPR036739">
    <property type="entry name" value="SLC41_membr_dom_sf"/>
</dbReference>
<dbReference type="eggNOG" id="COG2239">
    <property type="taxonomic scope" value="Bacteria"/>
</dbReference>
<dbReference type="PANTHER" id="PTHR43773:SF1">
    <property type="entry name" value="MAGNESIUM TRANSPORTER MGTE"/>
    <property type="match status" value="1"/>
</dbReference>
<dbReference type="InterPro" id="IPR038076">
    <property type="entry name" value="MgtE_N_sf"/>
</dbReference>
<dbReference type="Gene3D" id="3.10.580.10">
    <property type="entry name" value="CBS-domain"/>
    <property type="match status" value="1"/>
</dbReference>
<dbReference type="HOGENOM" id="CLU_037408_2_2_9"/>
<feature type="transmembrane region" description="Helical" evidence="9">
    <location>
        <begin position="381"/>
        <end position="402"/>
    </location>
</feature>
<evidence type="ECO:0000256" key="8">
    <source>
        <dbReference type="PROSITE-ProRule" id="PRU00703"/>
    </source>
</evidence>
<dbReference type="SMART" id="SM00924">
    <property type="entry name" value="MgtE_N"/>
    <property type="match status" value="1"/>
</dbReference>
<keyword evidence="3 9" id="KW-0813">Transport</keyword>
<dbReference type="KEGG" id="amt:Amet_1366"/>
<feature type="transmembrane region" description="Helical" evidence="9">
    <location>
        <begin position="423"/>
        <end position="445"/>
    </location>
</feature>
<proteinExistence type="inferred from homology"/>
<dbReference type="InterPro" id="IPR006667">
    <property type="entry name" value="SLC41_membr_dom"/>
</dbReference>
<dbReference type="AlphaFoldDB" id="A6TMZ8"/>
<dbReference type="Pfam" id="PF01769">
    <property type="entry name" value="MgtE"/>
    <property type="match status" value="1"/>
</dbReference>
<evidence type="ECO:0000256" key="4">
    <source>
        <dbReference type="ARBA" id="ARBA00022692"/>
    </source>
</evidence>
<dbReference type="CDD" id="cd04606">
    <property type="entry name" value="CBS_pair_Mg_transporter"/>
    <property type="match status" value="1"/>
</dbReference>
<comment type="subunit">
    <text evidence="9">Homodimer.</text>
</comment>
<dbReference type="PROSITE" id="PS51371">
    <property type="entry name" value="CBS"/>
    <property type="match status" value="1"/>
</dbReference>
<keyword evidence="8" id="KW-0129">CBS domain</keyword>
<evidence type="ECO:0000256" key="9">
    <source>
        <dbReference type="RuleBase" id="RU362011"/>
    </source>
</evidence>
<keyword evidence="4 9" id="KW-0812">Transmembrane</keyword>
<evidence type="ECO:0000256" key="5">
    <source>
        <dbReference type="ARBA" id="ARBA00022842"/>
    </source>
</evidence>
<comment type="similarity">
    <text evidence="2 9">Belongs to the SLC41A transporter family.</text>
</comment>
<dbReference type="Gene3D" id="1.25.60.10">
    <property type="entry name" value="MgtE N-terminal domain-like"/>
    <property type="match status" value="1"/>
</dbReference>
<dbReference type="STRING" id="293826.Amet_1366"/>
<dbReference type="Pfam" id="PF03448">
    <property type="entry name" value="MgtE_N"/>
    <property type="match status" value="1"/>
</dbReference>
<keyword evidence="7 9" id="KW-0472">Membrane</keyword>
<dbReference type="SMART" id="SM00116">
    <property type="entry name" value="CBS"/>
    <property type="match status" value="1"/>
</dbReference>
<dbReference type="InterPro" id="IPR006668">
    <property type="entry name" value="Mg_transptr_MgtE_intracell_dom"/>
</dbReference>
<evidence type="ECO:0000313" key="12">
    <source>
        <dbReference type="Proteomes" id="UP000001572"/>
    </source>
</evidence>
<feature type="domain" description="CBS" evidence="10">
    <location>
        <begin position="203"/>
        <end position="259"/>
    </location>
</feature>
<protein>
    <recommendedName>
        <fullName evidence="9">Magnesium transporter MgtE</fullName>
    </recommendedName>
</protein>
<feature type="transmembrane region" description="Helical" evidence="9">
    <location>
        <begin position="353"/>
        <end position="375"/>
    </location>
</feature>
<keyword evidence="9" id="KW-0479">Metal-binding</keyword>
<evidence type="ECO:0000256" key="2">
    <source>
        <dbReference type="ARBA" id="ARBA00009749"/>
    </source>
</evidence>
<keyword evidence="6 9" id="KW-1133">Transmembrane helix</keyword>
<sequence>MNERMNEEMNERILTLVEEKKFGVLKEELIEIMAVDIAEIFDDLDKKQSVIVFRLLTKDQAADVFSYLSSEQRRAIVEAIHETQLNEILEELFFDDKIDFLEEMPANVVKRILKSSTEEERKLINQFLKYPEDSAGSLMTIEYIDLRKEMSVKEALAYIKANGVDKETIYICYVLDEKRKLEGLVSLRKLVLLDEKLLISDIMTEEFIATHTLDDQEEIAALFKKYDLLTLPVVDREERLVGIITIDDIMDVVDRENTEDFQKMAAMEPSEEEYLESNAFALARRRIPWLMLLMVSATFTEGIIGRFENVLQAVAILAASIPMLMDTAGNAGSQSSTLIIRGMALGEIELKDYIKVFWSEFKVSIIVGVALGFINFIRMMIFVRAGLGFAITVSVTLVVTIMMAKMVGGTLPILAKKLKLDPAIMAGPMITTIVDALALIVYFNIASTLLGL</sequence>
<dbReference type="Gene3D" id="1.10.357.20">
    <property type="entry name" value="SLC41 divalent cation transporters, integral membrane domain"/>
    <property type="match status" value="1"/>
</dbReference>
<evidence type="ECO:0000259" key="10">
    <source>
        <dbReference type="PROSITE" id="PS51371"/>
    </source>
</evidence>
<dbReference type="InterPro" id="IPR046342">
    <property type="entry name" value="CBS_dom_sf"/>
</dbReference>
<dbReference type="GO" id="GO:0005886">
    <property type="term" value="C:plasma membrane"/>
    <property type="evidence" value="ECO:0007669"/>
    <property type="project" value="UniProtKB-SubCell"/>
</dbReference>
<evidence type="ECO:0000256" key="6">
    <source>
        <dbReference type="ARBA" id="ARBA00022989"/>
    </source>
</evidence>
<keyword evidence="9" id="KW-1003">Cell membrane</keyword>
<comment type="function">
    <text evidence="9">Acts as a magnesium transporter.</text>
</comment>
<dbReference type="SUPFAM" id="SSF158791">
    <property type="entry name" value="MgtE N-terminal domain-like"/>
    <property type="match status" value="1"/>
</dbReference>
<evidence type="ECO:0000256" key="3">
    <source>
        <dbReference type="ARBA" id="ARBA00022448"/>
    </source>
</evidence>
<dbReference type="Proteomes" id="UP000001572">
    <property type="component" value="Chromosome"/>
</dbReference>
<dbReference type="NCBIfam" id="TIGR00400">
    <property type="entry name" value="mgtE"/>
    <property type="match status" value="1"/>
</dbReference>
<name>A6TMZ8_ALKMQ</name>
<dbReference type="SUPFAM" id="SSF54631">
    <property type="entry name" value="CBS-domain pair"/>
    <property type="match status" value="1"/>
</dbReference>
<dbReference type="SUPFAM" id="SSF161093">
    <property type="entry name" value="MgtE membrane domain-like"/>
    <property type="match status" value="1"/>
</dbReference>
<evidence type="ECO:0000256" key="1">
    <source>
        <dbReference type="ARBA" id="ARBA00004141"/>
    </source>
</evidence>
<organism evidence="11 12">
    <name type="scientific">Alkaliphilus metalliredigens (strain QYMF)</name>
    <dbReference type="NCBI Taxonomy" id="293826"/>
    <lineage>
        <taxon>Bacteria</taxon>
        <taxon>Bacillati</taxon>
        <taxon>Bacillota</taxon>
        <taxon>Clostridia</taxon>
        <taxon>Peptostreptococcales</taxon>
        <taxon>Natronincolaceae</taxon>
        <taxon>Alkaliphilus</taxon>
    </lineage>
</organism>
<dbReference type="EMBL" id="CP000724">
    <property type="protein sequence ID" value="ABR47566.1"/>
    <property type="molecule type" value="Genomic_DNA"/>
</dbReference>
<dbReference type="GO" id="GO:0046872">
    <property type="term" value="F:metal ion binding"/>
    <property type="evidence" value="ECO:0007669"/>
    <property type="project" value="UniProtKB-KW"/>
</dbReference>
<evidence type="ECO:0000313" key="11">
    <source>
        <dbReference type="EMBL" id="ABR47566.1"/>
    </source>
</evidence>
<keyword evidence="12" id="KW-1185">Reference proteome</keyword>
<comment type="subcellular location">
    <subcellularLocation>
        <location evidence="9">Cell membrane</location>
        <topology evidence="9">Multi-pass membrane protein</topology>
    </subcellularLocation>
    <subcellularLocation>
        <location evidence="1">Membrane</location>
        <topology evidence="1">Multi-pass membrane protein</topology>
    </subcellularLocation>
</comment>
<dbReference type="InterPro" id="IPR006669">
    <property type="entry name" value="MgtE_transporter"/>
</dbReference>
<evidence type="ECO:0000256" key="7">
    <source>
        <dbReference type="ARBA" id="ARBA00023136"/>
    </source>
</evidence>
<reference evidence="12" key="1">
    <citation type="journal article" date="2016" name="Genome Announc.">
        <title>Complete genome sequence of Alkaliphilus metalliredigens strain QYMF, an alkaliphilic and metal-reducing bacterium isolated from borax-contaminated leachate ponds.</title>
        <authorList>
            <person name="Hwang C."/>
            <person name="Copeland A."/>
            <person name="Lucas S."/>
            <person name="Lapidus A."/>
            <person name="Barry K."/>
            <person name="Detter J.C."/>
            <person name="Glavina Del Rio T."/>
            <person name="Hammon N."/>
            <person name="Israni S."/>
            <person name="Dalin E."/>
            <person name="Tice H."/>
            <person name="Pitluck S."/>
            <person name="Chertkov O."/>
            <person name="Brettin T."/>
            <person name="Bruce D."/>
            <person name="Han C."/>
            <person name="Schmutz J."/>
            <person name="Larimer F."/>
            <person name="Land M.L."/>
            <person name="Hauser L."/>
            <person name="Kyrpides N."/>
            <person name="Mikhailova N."/>
            <person name="Ye Q."/>
            <person name="Zhou J."/>
            <person name="Richardson P."/>
            <person name="Fields M.W."/>
        </authorList>
    </citation>
    <scope>NUCLEOTIDE SEQUENCE [LARGE SCALE GENOMIC DNA]</scope>
    <source>
        <strain evidence="12">QYMF</strain>
    </source>
</reference>
<keyword evidence="5 9" id="KW-0460">Magnesium</keyword>
<comment type="caution">
    <text evidence="9">Lacks conserved residue(s) required for the propagation of feature annotation.</text>
</comment>
<dbReference type="InterPro" id="IPR000644">
    <property type="entry name" value="CBS_dom"/>
</dbReference>
<dbReference type="PANTHER" id="PTHR43773">
    <property type="entry name" value="MAGNESIUM TRANSPORTER MGTE"/>
    <property type="match status" value="1"/>
</dbReference>
<gene>
    <name evidence="11" type="ordered locus">Amet_1366</name>
</gene>
<dbReference type="GO" id="GO:0015095">
    <property type="term" value="F:magnesium ion transmembrane transporter activity"/>
    <property type="evidence" value="ECO:0007669"/>
    <property type="project" value="UniProtKB-UniRule"/>
</dbReference>